<protein>
    <recommendedName>
        <fullName evidence="2">DJ-1/PfpI domain-containing protein</fullName>
    </recommendedName>
</protein>
<dbReference type="AlphaFoldDB" id="A0A507BBS6"/>
<dbReference type="PANTHER" id="PTHR43130:SF15">
    <property type="entry name" value="THIJ_PFPI FAMILY PROTEIN (AFU_ORTHOLOGUE AFUA_5G14240)"/>
    <property type="match status" value="1"/>
</dbReference>
<dbReference type="EMBL" id="SKBQ01000019">
    <property type="protein sequence ID" value="TPX16104.1"/>
    <property type="molecule type" value="Genomic_DNA"/>
</dbReference>
<dbReference type="Pfam" id="PF01965">
    <property type="entry name" value="DJ-1_PfpI"/>
    <property type="match status" value="1"/>
</dbReference>
<evidence type="ECO:0000256" key="1">
    <source>
        <dbReference type="SAM" id="SignalP"/>
    </source>
</evidence>
<dbReference type="InParanoid" id="A0A507BBS6"/>
<dbReference type="InterPro" id="IPR052158">
    <property type="entry name" value="INH-QAR"/>
</dbReference>
<evidence type="ECO:0000313" key="4">
    <source>
        <dbReference type="Proteomes" id="UP000319257"/>
    </source>
</evidence>
<dbReference type="RefSeq" id="XP_030997815.1">
    <property type="nucleotide sequence ID" value="XM_031138473.1"/>
</dbReference>
<feature type="chain" id="PRO_5021339446" description="DJ-1/PfpI domain-containing protein" evidence="1">
    <location>
        <begin position="20"/>
        <end position="277"/>
    </location>
</feature>
<reference evidence="3 4" key="1">
    <citation type="submission" date="2019-06" db="EMBL/GenBank/DDBJ databases">
        <title>Draft genome sequence of the filamentous fungus Phialemoniopsis curvata isolated from diesel fuel.</title>
        <authorList>
            <person name="Varaljay V.A."/>
            <person name="Lyon W.J."/>
            <person name="Crouch A.L."/>
            <person name="Drake C.E."/>
            <person name="Hollomon J.M."/>
            <person name="Nadeau L.J."/>
            <person name="Nunn H.S."/>
            <person name="Stevenson B.S."/>
            <person name="Bojanowski C.L."/>
            <person name="Crookes-Goodson W.J."/>
        </authorList>
    </citation>
    <scope>NUCLEOTIDE SEQUENCE [LARGE SCALE GENOMIC DNA]</scope>
    <source>
        <strain evidence="3 4">D216</strain>
    </source>
</reference>
<gene>
    <name evidence="3" type="ORF">E0L32_004099</name>
</gene>
<dbReference type="Gene3D" id="3.40.50.880">
    <property type="match status" value="1"/>
</dbReference>
<keyword evidence="4" id="KW-1185">Reference proteome</keyword>
<dbReference type="OrthoDB" id="543156at2759"/>
<dbReference type="CDD" id="cd03139">
    <property type="entry name" value="GATase1_PfpI_2"/>
    <property type="match status" value="1"/>
</dbReference>
<keyword evidence="1" id="KW-0732">Signal</keyword>
<dbReference type="InterPro" id="IPR002818">
    <property type="entry name" value="DJ-1/PfpI"/>
</dbReference>
<comment type="caution">
    <text evidence="3">The sequence shown here is derived from an EMBL/GenBank/DDBJ whole genome shotgun (WGS) entry which is preliminary data.</text>
</comment>
<dbReference type="SUPFAM" id="SSF52317">
    <property type="entry name" value="Class I glutamine amidotransferase-like"/>
    <property type="match status" value="1"/>
</dbReference>
<dbReference type="STRING" id="1093900.A0A507BBS6"/>
<proteinExistence type="predicted"/>
<sequence>MSRLSLLAGLLSLTHIIHAINITEQAINQKRTLSLGVIVFPGWEPLDVFGPMEIFFSLSYPYKIRLSVISKTAGPVSSTVPPFSITGVGPPIDYGYLLNPTIMASHSFEDAPPLDVLLVPGGFGNVVLEQRNDTSIEGFIRRRFDQLDYLLSVCTGAMSLAKAGVLNGRRATTNKGAWGSVVRHGENITWVPTARWVEDGKVWSSSGVAAGMDMAYAFLSHFYGTDRVNNTMNGIEYAPHTDPNWDPFSVVHKVCFSSPFDCMKTEKEITPRFPAQT</sequence>
<dbReference type="PANTHER" id="PTHR43130">
    <property type="entry name" value="ARAC-FAMILY TRANSCRIPTIONAL REGULATOR"/>
    <property type="match status" value="1"/>
</dbReference>
<name>A0A507BBS6_9PEZI</name>
<feature type="signal peptide" evidence="1">
    <location>
        <begin position="1"/>
        <end position="19"/>
    </location>
</feature>
<organism evidence="3 4">
    <name type="scientific">Thyridium curvatum</name>
    <dbReference type="NCBI Taxonomy" id="1093900"/>
    <lineage>
        <taxon>Eukaryota</taxon>
        <taxon>Fungi</taxon>
        <taxon>Dikarya</taxon>
        <taxon>Ascomycota</taxon>
        <taxon>Pezizomycotina</taxon>
        <taxon>Sordariomycetes</taxon>
        <taxon>Sordariomycetidae</taxon>
        <taxon>Thyridiales</taxon>
        <taxon>Thyridiaceae</taxon>
        <taxon>Thyridium</taxon>
    </lineage>
</organism>
<accession>A0A507BBS6</accession>
<dbReference type="InterPro" id="IPR029062">
    <property type="entry name" value="Class_I_gatase-like"/>
</dbReference>
<dbReference type="GeneID" id="41971546"/>
<feature type="domain" description="DJ-1/PfpI" evidence="2">
    <location>
        <begin position="101"/>
        <end position="219"/>
    </location>
</feature>
<evidence type="ECO:0000313" key="3">
    <source>
        <dbReference type="EMBL" id="TPX16104.1"/>
    </source>
</evidence>
<dbReference type="Proteomes" id="UP000319257">
    <property type="component" value="Unassembled WGS sequence"/>
</dbReference>
<evidence type="ECO:0000259" key="2">
    <source>
        <dbReference type="Pfam" id="PF01965"/>
    </source>
</evidence>